<evidence type="ECO:0000313" key="3">
    <source>
        <dbReference type="Proteomes" id="UP000318126"/>
    </source>
</evidence>
<proteinExistence type="predicted"/>
<dbReference type="RefSeq" id="WP_143562580.1">
    <property type="nucleotide sequence ID" value="NZ_BMPL01000001.1"/>
</dbReference>
<organism evidence="2 3">
    <name type="scientific">Shewanella hanedai</name>
    <name type="common">Alteromonas hanedai</name>
    <dbReference type="NCBI Taxonomy" id="25"/>
    <lineage>
        <taxon>Bacteria</taxon>
        <taxon>Pseudomonadati</taxon>
        <taxon>Pseudomonadota</taxon>
        <taxon>Gammaproteobacteria</taxon>
        <taxon>Alteromonadales</taxon>
        <taxon>Shewanellaceae</taxon>
        <taxon>Shewanella</taxon>
    </lineage>
</organism>
<dbReference type="Pfam" id="PF20247">
    <property type="entry name" value="DUF6602"/>
    <property type="match status" value="1"/>
</dbReference>
<feature type="domain" description="DUF6602" evidence="1">
    <location>
        <begin position="38"/>
        <end position="141"/>
    </location>
</feature>
<dbReference type="InterPro" id="IPR046537">
    <property type="entry name" value="DUF6602"/>
</dbReference>
<sequence length="319" mass="36522">MPEITGMFGWKQFDRNRKDILAEFDRAIELIEDRPVKTEHGDALEAIVRKWLQEFLPEKYAVTSGFVIPNIYNPGMKLYHSDIIIYNRLEAPVLWTQDNADQSEQGKYRAIPAKHIVALYEVKAQITERSIGDAIDKLCEINDFSSEFPSNFHSGIIFGYLKYENRYKHKFLEKLAGTNNAFGFKNGMILRYEGDESICGHISIRRDIPEDSRTNYSTRPIVCPMNELGEIMQNEDGSVTIQNTDENKIASASIVSLGDGGYGVTRNYSRFFNVDDYGLNLTWTIDNFSEFAIKLLINLDGNDQPVQNFSFGKMFEKTV</sequence>
<dbReference type="OrthoDB" id="3765434at2"/>
<dbReference type="CDD" id="cd21173">
    <property type="entry name" value="NucC-like"/>
    <property type="match status" value="1"/>
</dbReference>
<accession>A0A553JUL0</accession>
<reference evidence="3" key="1">
    <citation type="submission" date="2019-07" db="EMBL/GenBank/DDBJ databases">
        <title>Shewanella sp. YLB-08 draft genomic sequence.</title>
        <authorList>
            <person name="Yu L."/>
        </authorList>
    </citation>
    <scope>NUCLEOTIDE SEQUENCE [LARGE SCALE GENOMIC DNA]</scope>
    <source>
        <strain evidence="3">JCM 20706</strain>
    </source>
</reference>
<dbReference type="Proteomes" id="UP000318126">
    <property type="component" value="Unassembled WGS sequence"/>
</dbReference>
<gene>
    <name evidence="2" type="ORF">FN961_00445</name>
</gene>
<name>A0A553JUL0_SHEHA</name>
<dbReference type="AlphaFoldDB" id="A0A553JUL0"/>
<keyword evidence="3" id="KW-1185">Reference proteome</keyword>
<evidence type="ECO:0000259" key="1">
    <source>
        <dbReference type="Pfam" id="PF20247"/>
    </source>
</evidence>
<dbReference type="EMBL" id="VKGK01000001">
    <property type="protein sequence ID" value="TRY16135.1"/>
    <property type="molecule type" value="Genomic_DNA"/>
</dbReference>
<evidence type="ECO:0000313" key="2">
    <source>
        <dbReference type="EMBL" id="TRY16135.1"/>
    </source>
</evidence>
<comment type="caution">
    <text evidence="2">The sequence shown here is derived from an EMBL/GenBank/DDBJ whole genome shotgun (WGS) entry which is preliminary data.</text>
</comment>
<protein>
    <recommendedName>
        <fullName evidence="1">DUF6602 domain-containing protein</fullName>
    </recommendedName>
</protein>